<keyword evidence="1" id="KW-0812">Transmembrane</keyword>
<reference evidence="2" key="1">
    <citation type="journal article" date="2016" name="Sci. Rep.">
        <title>Molecular characterization of firefly nuptial gifts: a multi-omics approach sheds light on postcopulatory sexual selection.</title>
        <authorList>
            <person name="Al-Wathiqui N."/>
            <person name="Fallon T.R."/>
            <person name="South A."/>
            <person name="Weng J.K."/>
            <person name="Lewis S.M."/>
        </authorList>
    </citation>
    <scope>NUCLEOTIDE SEQUENCE</scope>
</reference>
<dbReference type="AlphaFoldDB" id="A0A1Y1LCM6"/>
<proteinExistence type="predicted"/>
<feature type="transmembrane region" description="Helical" evidence="1">
    <location>
        <begin position="12"/>
        <end position="33"/>
    </location>
</feature>
<accession>A0A1Y1LCM6</accession>
<evidence type="ECO:0000256" key="1">
    <source>
        <dbReference type="SAM" id="Phobius"/>
    </source>
</evidence>
<protein>
    <submittedName>
        <fullName evidence="2">Uncharacterized protein</fullName>
    </submittedName>
</protein>
<organism evidence="2">
    <name type="scientific">Photinus pyralis</name>
    <name type="common">Common eastern firefly</name>
    <name type="synonym">Lampyris pyralis</name>
    <dbReference type="NCBI Taxonomy" id="7054"/>
    <lineage>
        <taxon>Eukaryota</taxon>
        <taxon>Metazoa</taxon>
        <taxon>Ecdysozoa</taxon>
        <taxon>Arthropoda</taxon>
        <taxon>Hexapoda</taxon>
        <taxon>Insecta</taxon>
        <taxon>Pterygota</taxon>
        <taxon>Neoptera</taxon>
        <taxon>Endopterygota</taxon>
        <taxon>Coleoptera</taxon>
        <taxon>Polyphaga</taxon>
        <taxon>Elateriformia</taxon>
        <taxon>Elateroidea</taxon>
        <taxon>Lampyridae</taxon>
        <taxon>Lampyrinae</taxon>
        <taxon>Photinus</taxon>
    </lineage>
</organism>
<name>A0A1Y1LCM6_PHOPY</name>
<sequence>MGSCAYCAVVMFQLLNIKIGWEVIFLTTFYAYILQQLKLSFKKSICHLILRDLVDAQKHISTIRIRRRVIFLSNKNQTQIACGVNADFSLNGTNNRELILTILFDEYDAILSNKAIKM</sequence>
<keyword evidence="1" id="KW-1133">Transmembrane helix</keyword>
<evidence type="ECO:0000313" key="2">
    <source>
        <dbReference type="EMBL" id="JAV69685.1"/>
    </source>
</evidence>
<keyword evidence="1" id="KW-0472">Membrane</keyword>
<dbReference type="EMBL" id="GEZM01062489">
    <property type="protein sequence ID" value="JAV69685.1"/>
    <property type="molecule type" value="Transcribed_RNA"/>
</dbReference>